<evidence type="ECO:0000256" key="2">
    <source>
        <dbReference type="ARBA" id="ARBA00023043"/>
    </source>
</evidence>
<reference evidence="4" key="1">
    <citation type="submission" date="2022-12" db="EMBL/GenBank/DDBJ databases">
        <authorList>
            <person name="Petersen C."/>
        </authorList>
    </citation>
    <scope>NUCLEOTIDE SEQUENCE</scope>
    <source>
        <strain evidence="4">IBT 17660</strain>
    </source>
</reference>
<dbReference type="AlphaFoldDB" id="A0A9W9WMK9"/>
<dbReference type="SUPFAM" id="SSF48403">
    <property type="entry name" value="Ankyrin repeat"/>
    <property type="match status" value="1"/>
</dbReference>
<dbReference type="PANTHER" id="PTHR24189">
    <property type="entry name" value="MYOTROPHIN"/>
    <property type="match status" value="1"/>
</dbReference>
<proteinExistence type="predicted"/>
<dbReference type="InterPro" id="IPR050745">
    <property type="entry name" value="Multifunctional_regulatory"/>
</dbReference>
<sequence length="221" mass="24605">MACYIEPPHREPMLDLLLEYGADIELEDSTGETLLFEFTDGKNNDLIRELCKRGAKVNYQNFHGETALHICHSSEETVKALLESGAEVDVPNLSGRTPLTYHNDIPVMKELLAHGADPDFSDILGDRPLLAFILYGNYEAVELLIDHGADPTYTVEDGSNYTYLHAAAIVGHPDILKLPLKYEADIGAQIDMGQRPGTWQQIKSADRFFLNGQQKSLNEST</sequence>
<evidence type="ECO:0000313" key="5">
    <source>
        <dbReference type="Proteomes" id="UP001147760"/>
    </source>
</evidence>
<dbReference type="Pfam" id="PF12796">
    <property type="entry name" value="Ank_2"/>
    <property type="match status" value="2"/>
</dbReference>
<dbReference type="Proteomes" id="UP001147760">
    <property type="component" value="Unassembled WGS sequence"/>
</dbReference>
<dbReference type="Gene3D" id="1.25.40.20">
    <property type="entry name" value="Ankyrin repeat-containing domain"/>
    <property type="match status" value="1"/>
</dbReference>
<comment type="caution">
    <text evidence="4">The sequence shown here is derived from an EMBL/GenBank/DDBJ whole genome shotgun (WGS) entry which is preliminary data.</text>
</comment>
<keyword evidence="2 3" id="KW-0040">ANK repeat</keyword>
<dbReference type="InterPro" id="IPR036770">
    <property type="entry name" value="Ankyrin_rpt-contain_sf"/>
</dbReference>
<dbReference type="InterPro" id="IPR002110">
    <property type="entry name" value="Ankyrin_rpt"/>
</dbReference>
<keyword evidence="5" id="KW-1185">Reference proteome</keyword>
<evidence type="ECO:0008006" key="6">
    <source>
        <dbReference type="Google" id="ProtNLM"/>
    </source>
</evidence>
<accession>A0A9W9WMK9</accession>
<protein>
    <recommendedName>
        <fullName evidence="6">Ankyrin repeat protein</fullName>
    </recommendedName>
</protein>
<name>A0A9W9WMK9_9EURO</name>
<organism evidence="4 5">
    <name type="scientific">Penicillium desertorum</name>
    <dbReference type="NCBI Taxonomy" id="1303715"/>
    <lineage>
        <taxon>Eukaryota</taxon>
        <taxon>Fungi</taxon>
        <taxon>Dikarya</taxon>
        <taxon>Ascomycota</taxon>
        <taxon>Pezizomycotina</taxon>
        <taxon>Eurotiomycetes</taxon>
        <taxon>Eurotiomycetidae</taxon>
        <taxon>Eurotiales</taxon>
        <taxon>Aspergillaceae</taxon>
        <taxon>Penicillium</taxon>
    </lineage>
</organism>
<reference evidence="4" key="2">
    <citation type="journal article" date="2023" name="IMA Fungus">
        <title>Comparative genomic study of the Penicillium genus elucidates a diverse pangenome and 15 lateral gene transfer events.</title>
        <authorList>
            <person name="Petersen C."/>
            <person name="Sorensen T."/>
            <person name="Nielsen M.R."/>
            <person name="Sondergaard T.E."/>
            <person name="Sorensen J.L."/>
            <person name="Fitzpatrick D.A."/>
            <person name="Frisvad J.C."/>
            <person name="Nielsen K.L."/>
        </authorList>
    </citation>
    <scope>NUCLEOTIDE SEQUENCE</scope>
    <source>
        <strain evidence="4">IBT 17660</strain>
    </source>
</reference>
<evidence type="ECO:0000256" key="1">
    <source>
        <dbReference type="ARBA" id="ARBA00022737"/>
    </source>
</evidence>
<keyword evidence="1" id="KW-0677">Repeat</keyword>
<dbReference type="EMBL" id="JAPWDO010000005">
    <property type="protein sequence ID" value="KAJ5470236.1"/>
    <property type="molecule type" value="Genomic_DNA"/>
</dbReference>
<evidence type="ECO:0000313" key="4">
    <source>
        <dbReference type="EMBL" id="KAJ5470236.1"/>
    </source>
</evidence>
<dbReference type="OrthoDB" id="341259at2759"/>
<evidence type="ECO:0000256" key="3">
    <source>
        <dbReference type="PROSITE-ProRule" id="PRU00023"/>
    </source>
</evidence>
<gene>
    <name evidence="4" type="ORF">N7530_007593</name>
</gene>
<dbReference type="PANTHER" id="PTHR24189:SF50">
    <property type="entry name" value="ANKYRIN REPEAT AND SOCS BOX PROTEIN 2"/>
    <property type="match status" value="1"/>
</dbReference>
<dbReference type="PROSITE" id="PS50088">
    <property type="entry name" value="ANK_REPEAT"/>
    <property type="match status" value="1"/>
</dbReference>
<feature type="repeat" description="ANK" evidence="3">
    <location>
        <begin position="124"/>
        <end position="156"/>
    </location>
</feature>
<dbReference type="SMART" id="SM00248">
    <property type="entry name" value="ANK"/>
    <property type="match status" value="5"/>
</dbReference>